<organism evidence="1 2">
    <name type="scientific">Pedobacter segetis</name>
    <dbReference type="NCBI Taxonomy" id="2793069"/>
    <lineage>
        <taxon>Bacteria</taxon>
        <taxon>Pseudomonadati</taxon>
        <taxon>Bacteroidota</taxon>
        <taxon>Sphingobacteriia</taxon>
        <taxon>Sphingobacteriales</taxon>
        <taxon>Sphingobacteriaceae</taxon>
        <taxon>Pedobacter</taxon>
    </lineage>
</organism>
<evidence type="ECO:0000313" key="2">
    <source>
        <dbReference type="Proteomes" id="UP000660024"/>
    </source>
</evidence>
<name>A0ABS1BK15_9SPHI</name>
<reference evidence="1 2" key="1">
    <citation type="submission" date="2020-12" db="EMBL/GenBank/DDBJ databases">
        <title>Bacterial novel species Pedobacter sp. SD-b isolated from soil.</title>
        <authorList>
            <person name="Jung H.-Y."/>
        </authorList>
    </citation>
    <scope>NUCLEOTIDE SEQUENCE [LARGE SCALE GENOMIC DNA]</scope>
    <source>
        <strain evidence="1 2">SD-b</strain>
    </source>
</reference>
<comment type="caution">
    <text evidence="1">The sequence shown here is derived from an EMBL/GenBank/DDBJ whole genome shotgun (WGS) entry which is preliminary data.</text>
</comment>
<proteinExistence type="predicted"/>
<dbReference type="Proteomes" id="UP000660024">
    <property type="component" value="Unassembled WGS sequence"/>
</dbReference>
<accession>A0ABS1BK15</accession>
<protein>
    <recommendedName>
        <fullName evidence="3">CarboxypepD_reg-like domain-containing protein</fullName>
    </recommendedName>
</protein>
<evidence type="ECO:0008006" key="3">
    <source>
        <dbReference type="Google" id="ProtNLM"/>
    </source>
</evidence>
<dbReference type="InterPro" id="IPR008969">
    <property type="entry name" value="CarboxyPept-like_regulatory"/>
</dbReference>
<gene>
    <name evidence="1" type="ORF">I5M32_09085</name>
</gene>
<evidence type="ECO:0000313" key="1">
    <source>
        <dbReference type="EMBL" id="MBK0383112.1"/>
    </source>
</evidence>
<dbReference type="SUPFAM" id="SSF49464">
    <property type="entry name" value="Carboxypeptidase regulatory domain-like"/>
    <property type="match status" value="1"/>
</dbReference>
<dbReference type="EMBL" id="JAEHFY010000011">
    <property type="protein sequence ID" value="MBK0383112.1"/>
    <property type="molecule type" value="Genomic_DNA"/>
</dbReference>
<sequence length="246" mass="28231">MLCFFSFVIFTLSAYAQTKGEIGGIVFDSNTKFRLNRVLLTNVNTQQSIYNNNKGEFFIKINVGDILTSKLQGYRTDTLRYTGQTTLIIYLKRLAIPLPEVVFKDSVLSAKAKYEETKREFNKAIRLGNDKDLISTGPAGAGLSIEAIWSAFSKEGRNARKLMEIMERDYQNSFVDEIFNKDLVARVTGLKGDRLLIFMINYRPSYAFAIKARNYDLINYIKVAYMKYQMNPKLEDISELEPIEIK</sequence>
<keyword evidence="2" id="KW-1185">Reference proteome</keyword>